<evidence type="ECO:0000256" key="3">
    <source>
        <dbReference type="ARBA" id="ARBA00022833"/>
    </source>
</evidence>
<keyword evidence="8" id="KW-1185">Reference proteome</keyword>
<evidence type="ECO:0000313" key="7">
    <source>
        <dbReference type="EnsemblMetazoa" id="CLYHEMP016580.1"/>
    </source>
</evidence>
<sequence>MRIRKRTATTSSVDTDDVSYDLFIATTMVVPSKGPAYILLKDTVGLKRAKRRIGVRFGSQTIFTAHAGAIYLANKDDKQPQDKTMISLVSLTDTKRILVTAKENTRMLTTAELNMMLPITSDQRRAKILSTSVFMEAITAQIDDVVAVNDGEHQAIATIKYVGQLPWKQHTGVYLGVEFEKPIGENDGCDLFETKEEHGKFITVDKIDKFIIKNEKAHYTTTEDALNQKPTDEKKIYKRLSFPIVSTLIKMKPKIKSASSLNDLTKREDHQRGTNGNDEIDAHRKRSSTECSPNTAPIKHDDDDVPIYAVSEICVNQEPPHESNESDEKEKKANKRMSFPVSLSNLVPSFPAMPKMRLRSKSLENVHKLNVENPYYAAALNIRKQSLEGIDEGDEVIVLCFNQGCDVKLEKDLLQKHQQQCPYALEKCPNNGCDLEMRRIDINKHDIMECEHAIVNCKQPGCQVILSRKLMTKHSKECAKEVPKDSTPQDAYEKMSAGTDEVIYASSGPSFSCPAPRCLYHSEGKQIMAHICSQHSELLLKHLNEIKLIFAKEEKDFSHLYTKPIKKVAPIPRPRKPSNNDEAPLYSTPCREVSNSEAEKNYGGNPLYTTPDEKLTSRKVEDTEYLTPVDGCKMTNNHVYLTPVDDGKNNKNSNDKKSSSQGEYEYVAWDLKSMSIPA</sequence>
<keyword evidence="3 4" id="KW-0862">Zinc</keyword>
<dbReference type="InterPro" id="IPR001293">
    <property type="entry name" value="Znf_TRAF"/>
</dbReference>
<dbReference type="InterPro" id="IPR013083">
    <property type="entry name" value="Znf_RING/FYVE/PHD"/>
</dbReference>
<feature type="domain" description="TRAF-type" evidence="6">
    <location>
        <begin position="417"/>
        <end position="462"/>
    </location>
</feature>
<dbReference type="SUPFAM" id="SSF49599">
    <property type="entry name" value="TRAF domain-like"/>
    <property type="match status" value="1"/>
</dbReference>
<keyword evidence="2 4" id="KW-0863">Zinc-finger</keyword>
<dbReference type="Pfam" id="PF02176">
    <property type="entry name" value="zf-TRAF"/>
    <property type="match status" value="1"/>
</dbReference>
<dbReference type="EnsemblMetazoa" id="CLYHEMT016580.1">
    <property type="protein sequence ID" value="CLYHEMP016580.1"/>
    <property type="gene ID" value="CLYHEMG016580"/>
</dbReference>
<dbReference type="InterPro" id="IPR000938">
    <property type="entry name" value="CAP-Gly_domain"/>
</dbReference>
<dbReference type="SUPFAM" id="SSF74924">
    <property type="entry name" value="Cap-Gly domain"/>
    <property type="match status" value="1"/>
</dbReference>
<dbReference type="GeneID" id="136817010"/>
<feature type="region of interest" description="Disordered" evidence="5">
    <location>
        <begin position="638"/>
        <end position="664"/>
    </location>
</feature>
<reference evidence="7" key="1">
    <citation type="submission" date="2021-01" db="UniProtKB">
        <authorList>
            <consortium name="EnsemblMetazoa"/>
        </authorList>
    </citation>
    <scope>IDENTIFICATION</scope>
</reference>
<dbReference type="SMART" id="SM01052">
    <property type="entry name" value="CAP_GLY"/>
    <property type="match status" value="1"/>
</dbReference>
<evidence type="ECO:0000256" key="1">
    <source>
        <dbReference type="ARBA" id="ARBA00022723"/>
    </source>
</evidence>
<evidence type="ECO:0000256" key="2">
    <source>
        <dbReference type="ARBA" id="ARBA00022771"/>
    </source>
</evidence>
<accession>A0A7M5X239</accession>
<feature type="region of interest" description="Disordered" evidence="5">
    <location>
        <begin position="317"/>
        <end position="336"/>
    </location>
</feature>
<feature type="zinc finger region" description="TRAF-type" evidence="4">
    <location>
        <begin position="417"/>
        <end position="462"/>
    </location>
</feature>
<dbReference type="InterPro" id="IPR036859">
    <property type="entry name" value="CAP-Gly_dom_sf"/>
</dbReference>
<feature type="compositionally biased region" description="Basic and acidic residues" evidence="5">
    <location>
        <begin position="645"/>
        <end position="658"/>
    </location>
</feature>
<dbReference type="PROSITE" id="PS50145">
    <property type="entry name" value="ZF_TRAF"/>
    <property type="match status" value="1"/>
</dbReference>
<feature type="region of interest" description="Disordered" evidence="5">
    <location>
        <begin position="260"/>
        <end position="302"/>
    </location>
</feature>
<organism evidence="7 8">
    <name type="scientific">Clytia hemisphaerica</name>
    <dbReference type="NCBI Taxonomy" id="252671"/>
    <lineage>
        <taxon>Eukaryota</taxon>
        <taxon>Metazoa</taxon>
        <taxon>Cnidaria</taxon>
        <taxon>Hydrozoa</taxon>
        <taxon>Hydroidolina</taxon>
        <taxon>Leptothecata</taxon>
        <taxon>Obeliida</taxon>
        <taxon>Clytiidae</taxon>
        <taxon>Clytia</taxon>
    </lineage>
</organism>
<dbReference type="RefSeq" id="XP_066929452.1">
    <property type="nucleotide sequence ID" value="XM_067073351.1"/>
</dbReference>
<proteinExistence type="predicted"/>
<name>A0A7M5X239_9CNID</name>
<dbReference type="Pfam" id="PF01302">
    <property type="entry name" value="CAP_GLY"/>
    <property type="match status" value="1"/>
</dbReference>
<dbReference type="OrthoDB" id="1630758at2759"/>
<keyword evidence="1 4" id="KW-0479">Metal-binding</keyword>
<evidence type="ECO:0000256" key="4">
    <source>
        <dbReference type="PROSITE-ProRule" id="PRU00207"/>
    </source>
</evidence>
<evidence type="ECO:0000259" key="6">
    <source>
        <dbReference type="PROSITE" id="PS50145"/>
    </source>
</evidence>
<dbReference type="GO" id="GO:0008270">
    <property type="term" value="F:zinc ion binding"/>
    <property type="evidence" value="ECO:0007669"/>
    <property type="project" value="UniProtKB-KW"/>
</dbReference>
<dbReference type="Gene3D" id="2.30.30.190">
    <property type="entry name" value="CAP Gly-rich-like domain"/>
    <property type="match status" value="1"/>
</dbReference>
<feature type="compositionally biased region" description="Basic and acidic residues" evidence="5">
    <location>
        <begin position="319"/>
        <end position="331"/>
    </location>
</feature>
<dbReference type="Gene3D" id="3.30.40.10">
    <property type="entry name" value="Zinc/RING finger domain, C3HC4 (zinc finger)"/>
    <property type="match status" value="1"/>
</dbReference>
<protein>
    <recommendedName>
        <fullName evidence="6">TRAF-type domain-containing protein</fullName>
    </recommendedName>
</protein>
<evidence type="ECO:0000313" key="8">
    <source>
        <dbReference type="Proteomes" id="UP000594262"/>
    </source>
</evidence>
<evidence type="ECO:0000256" key="5">
    <source>
        <dbReference type="SAM" id="MobiDB-lite"/>
    </source>
</evidence>
<dbReference type="Proteomes" id="UP000594262">
    <property type="component" value="Unplaced"/>
</dbReference>
<dbReference type="AlphaFoldDB" id="A0A7M5X239"/>